<organism evidence="3 4">
    <name type="scientific">Argiope bruennichi</name>
    <name type="common">Wasp spider</name>
    <name type="synonym">Aranea bruennichi</name>
    <dbReference type="NCBI Taxonomy" id="94029"/>
    <lineage>
        <taxon>Eukaryota</taxon>
        <taxon>Metazoa</taxon>
        <taxon>Ecdysozoa</taxon>
        <taxon>Arthropoda</taxon>
        <taxon>Chelicerata</taxon>
        <taxon>Arachnida</taxon>
        <taxon>Araneae</taxon>
        <taxon>Araneomorphae</taxon>
        <taxon>Entelegynae</taxon>
        <taxon>Araneoidea</taxon>
        <taxon>Araneidae</taxon>
        <taxon>Argiope</taxon>
    </lineage>
</organism>
<dbReference type="Pfam" id="PF24667">
    <property type="entry name" value="MORN_DRC7"/>
    <property type="match status" value="2"/>
</dbReference>
<sequence length="1053" mass="124041">MMKKIRQQKTEPLPTSYIENNQKEKEILYLAENYQRQFQYLYPDRIEPTLYLENECKINKLLCTTLCPIKITKTTELREWNDCAIFLADYVEYIPLKIPTRCPQTLFSLDSILKKRKGNSLEMSMILCTLLLSSDYDAYVVQGYATKQVTKKIEKEKADPIFTLPKKFRRYEEFFTQRPQPVVTEKNKYNLDFEKARLFWLEGKVFEESEEMKKKTTTKERQRDILYGKRVHFWVLLKSSENGTTQPVFLEASTGETISIDNPEYLGIEFVWNDRNFWSNNENWNGSCKDIIFDFEDFTKWEVFLPEYKIQETESGSSTMQIRMPETWIRDIEITQKDVENRFPPDGKHTRYKTSKVDKYNPHTLRDGLVCRIIYYNNEDLSDPIKSHSFYSDRNDSLEYRVLDIKGNTVLEMFAQNREDALKSHEYHINNDPHYFQTMEFYSYLRSDRLSVRKWTEETAIDYFINRSDFLSTRQVMYQNRSKSEGPPDQPQTQIHERSREKIDLKDEDEKQIKEVDLEVKDGKETKEDDLEVKDGKETKEDDLEVKDGKETKEDDLEVKDGKETKEDDLVGESEKQIKTEDDDANVSKSQTDIKETEHSKTWSFNPSSFDSNEPILENIDLSIWNFTEFLQSIDPAERYATSESESEDDDAKLTKKGHKHDAKERMLQRKLEVDSGESNDKKDSGITKETSKVDAGDDSDEKKPSVPESDDEGDNDSTIQRGKTEEKDAETEEEIDTEIYDDINFDALSDEELEIDYQTYLSNIWKEYSNSQCSSLFYIDKEYQNRKDMNKKKVLVAKKRVIKKRRINIRYLERKEAGKPLVRHYKKKSEEQLEQGKYTDALIKHLHLKAKLDIPETPYLKEFHVVNLDEDHINAAEAEVIKKESMKLLDRSLKVAAETEALISGKRILSIKHTYLNDSSSPLENSIQNIWFLFENNSYRIDFHRPEGRSTCRSIIFTKPESASTEFTFSDYLCRQIIPVYEKRKITRPRLYSYLASLIKKESLVLRENTVFENDMKQLLAKRAKEMRVASSFQERSGWKIAAQDVLEAKHM</sequence>
<feature type="compositionally biased region" description="Basic and acidic residues" evidence="1">
    <location>
        <begin position="662"/>
        <end position="706"/>
    </location>
</feature>
<feature type="domain" description="Dynein regulatory complex subunit 7 MORN" evidence="2">
    <location>
        <begin position="901"/>
        <end position="1029"/>
    </location>
</feature>
<feature type="region of interest" description="Disordered" evidence="1">
    <location>
        <begin position="478"/>
        <end position="614"/>
    </location>
</feature>
<dbReference type="PANTHER" id="PTHR35249">
    <property type="entry name" value="DYNEIN REGULATORY COMPLEX SUBUNIT 7"/>
    <property type="match status" value="1"/>
</dbReference>
<dbReference type="InterPro" id="IPR056291">
    <property type="entry name" value="MORN_DRC7"/>
</dbReference>
<feature type="compositionally biased region" description="Acidic residues" evidence="1">
    <location>
        <begin position="728"/>
        <end position="737"/>
    </location>
</feature>
<evidence type="ECO:0000256" key="1">
    <source>
        <dbReference type="SAM" id="MobiDB-lite"/>
    </source>
</evidence>
<evidence type="ECO:0000313" key="3">
    <source>
        <dbReference type="EMBL" id="KAF8764413.1"/>
    </source>
</evidence>
<name>A0A8T0E1T3_ARGBR</name>
<comment type="caution">
    <text evidence="3">The sequence shown here is derived from an EMBL/GenBank/DDBJ whole genome shotgun (WGS) entry which is preliminary data.</text>
</comment>
<proteinExistence type="predicted"/>
<dbReference type="GO" id="GO:0048870">
    <property type="term" value="P:cell motility"/>
    <property type="evidence" value="ECO:0007669"/>
    <property type="project" value="TreeGrafter"/>
</dbReference>
<dbReference type="GO" id="GO:0031514">
    <property type="term" value="C:motile cilium"/>
    <property type="evidence" value="ECO:0007669"/>
    <property type="project" value="TreeGrafter"/>
</dbReference>
<accession>A0A8T0E1T3</accession>
<keyword evidence="4" id="KW-1185">Reference proteome</keyword>
<dbReference type="EMBL" id="JABXBU010002231">
    <property type="protein sequence ID" value="KAF8764413.1"/>
    <property type="molecule type" value="Genomic_DNA"/>
</dbReference>
<evidence type="ECO:0000313" key="4">
    <source>
        <dbReference type="Proteomes" id="UP000807504"/>
    </source>
</evidence>
<dbReference type="InterPro" id="IPR033551">
    <property type="entry name" value="DRC7/lobo"/>
</dbReference>
<protein>
    <submittedName>
        <fullName evidence="3">Dynein regulatory complex subunit 7 like protein</fullName>
    </submittedName>
</protein>
<feature type="compositionally biased region" description="Basic and acidic residues" evidence="1">
    <location>
        <begin position="592"/>
        <end position="601"/>
    </location>
</feature>
<gene>
    <name evidence="3" type="ORF">HNY73_022487</name>
</gene>
<feature type="region of interest" description="Disordered" evidence="1">
    <location>
        <begin position="638"/>
        <end position="737"/>
    </location>
</feature>
<feature type="compositionally biased region" description="Basic and acidic residues" evidence="1">
    <location>
        <begin position="495"/>
        <end position="580"/>
    </location>
</feature>
<feature type="compositionally biased region" description="Polar residues" evidence="1">
    <location>
        <begin position="602"/>
        <end position="612"/>
    </location>
</feature>
<dbReference type="Proteomes" id="UP000807504">
    <property type="component" value="Unassembled WGS sequence"/>
</dbReference>
<reference evidence="3" key="2">
    <citation type="submission" date="2020-06" db="EMBL/GenBank/DDBJ databases">
        <authorList>
            <person name="Sheffer M."/>
        </authorList>
    </citation>
    <scope>NUCLEOTIDE SEQUENCE</scope>
</reference>
<dbReference type="AlphaFoldDB" id="A0A8T0E1T3"/>
<dbReference type="PANTHER" id="PTHR35249:SF2">
    <property type="entry name" value="DYNEIN REGULATORY COMPLEX SUBUNIT 7"/>
    <property type="match status" value="1"/>
</dbReference>
<evidence type="ECO:0000259" key="2">
    <source>
        <dbReference type="Pfam" id="PF24667"/>
    </source>
</evidence>
<feature type="domain" description="Dynein regulatory complex subunit 7 MORN" evidence="2">
    <location>
        <begin position="347"/>
        <end position="504"/>
    </location>
</feature>
<reference evidence="3" key="1">
    <citation type="journal article" date="2020" name="bioRxiv">
        <title>Chromosome-level reference genome of the European wasp spider Argiope bruennichi: a resource for studies on range expansion and evolutionary adaptation.</title>
        <authorList>
            <person name="Sheffer M.M."/>
            <person name="Hoppe A."/>
            <person name="Krehenwinkel H."/>
            <person name="Uhl G."/>
            <person name="Kuss A.W."/>
            <person name="Jensen L."/>
            <person name="Jensen C."/>
            <person name="Gillespie R.G."/>
            <person name="Hoff K.J."/>
            <person name="Prost S."/>
        </authorList>
    </citation>
    <scope>NUCLEOTIDE SEQUENCE</scope>
</reference>